<keyword evidence="4 8" id="KW-1133">Transmembrane helix</keyword>
<evidence type="ECO:0000256" key="1">
    <source>
        <dbReference type="ARBA" id="ARBA00004141"/>
    </source>
</evidence>
<evidence type="ECO:0000313" key="10">
    <source>
        <dbReference type="Proteomes" id="UP000077069"/>
    </source>
</evidence>
<organism evidence="9 10">
    <name type="scientific">Paraphaeosphaeria sporulosa</name>
    <dbReference type="NCBI Taxonomy" id="1460663"/>
    <lineage>
        <taxon>Eukaryota</taxon>
        <taxon>Fungi</taxon>
        <taxon>Dikarya</taxon>
        <taxon>Ascomycota</taxon>
        <taxon>Pezizomycotina</taxon>
        <taxon>Dothideomycetes</taxon>
        <taxon>Pleosporomycetidae</taxon>
        <taxon>Pleosporales</taxon>
        <taxon>Massarineae</taxon>
        <taxon>Didymosphaeriaceae</taxon>
        <taxon>Paraphaeosphaeria</taxon>
    </lineage>
</organism>
<evidence type="ECO:0000256" key="5">
    <source>
        <dbReference type="ARBA" id="ARBA00023136"/>
    </source>
</evidence>
<comment type="subcellular location">
    <subcellularLocation>
        <location evidence="1">Membrane</location>
        <topology evidence="1">Multi-pass membrane protein</topology>
    </subcellularLocation>
</comment>
<dbReference type="AlphaFoldDB" id="A0A177CKA8"/>
<keyword evidence="10" id="KW-1185">Reference proteome</keyword>
<dbReference type="OrthoDB" id="3222at2759"/>
<keyword evidence="5 8" id="KW-0472">Membrane</keyword>
<dbReference type="PANTHER" id="PTHR19139">
    <property type="entry name" value="AQUAPORIN TRANSPORTER"/>
    <property type="match status" value="1"/>
</dbReference>
<dbReference type="GeneID" id="28767586"/>
<dbReference type="GO" id="GO:0005886">
    <property type="term" value="C:plasma membrane"/>
    <property type="evidence" value="ECO:0007669"/>
    <property type="project" value="TreeGrafter"/>
</dbReference>
<keyword evidence="6" id="KW-0813">Transport</keyword>
<proteinExistence type="inferred from homology"/>
<dbReference type="InterPro" id="IPR034294">
    <property type="entry name" value="Aquaporin_transptr"/>
</dbReference>
<dbReference type="InterPro" id="IPR023271">
    <property type="entry name" value="Aquaporin-like"/>
</dbReference>
<evidence type="ECO:0000256" key="4">
    <source>
        <dbReference type="ARBA" id="ARBA00022989"/>
    </source>
</evidence>
<dbReference type="RefSeq" id="XP_018037767.1">
    <property type="nucleotide sequence ID" value="XM_018184100.1"/>
</dbReference>
<comment type="similarity">
    <text evidence="2 6">Belongs to the MIP/aquaporin (TC 1.A.8) family.</text>
</comment>
<dbReference type="SUPFAM" id="SSF81338">
    <property type="entry name" value="Aquaporin-like"/>
    <property type="match status" value="1"/>
</dbReference>
<dbReference type="GO" id="GO:0015250">
    <property type="term" value="F:water channel activity"/>
    <property type="evidence" value="ECO:0007669"/>
    <property type="project" value="TreeGrafter"/>
</dbReference>
<dbReference type="Pfam" id="PF00230">
    <property type="entry name" value="MIP"/>
    <property type="match status" value="1"/>
</dbReference>
<feature type="compositionally biased region" description="Polar residues" evidence="7">
    <location>
        <begin position="53"/>
        <end position="63"/>
    </location>
</feature>
<accession>A0A177CKA8</accession>
<name>A0A177CKA8_9PLEO</name>
<gene>
    <name evidence="9" type="ORF">CC84DRAFT_1242937</name>
</gene>
<evidence type="ECO:0000313" key="9">
    <source>
        <dbReference type="EMBL" id="OAG07402.1"/>
    </source>
</evidence>
<feature type="transmembrane region" description="Helical" evidence="8">
    <location>
        <begin position="152"/>
        <end position="177"/>
    </location>
</feature>
<keyword evidence="3 6" id="KW-0812">Transmembrane</keyword>
<feature type="transmembrane region" description="Helical" evidence="8">
    <location>
        <begin position="122"/>
        <end position="140"/>
    </location>
</feature>
<dbReference type="PRINTS" id="PR00783">
    <property type="entry name" value="MINTRINSICP"/>
</dbReference>
<feature type="transmembrane region" description="Helical" evidence="8">
    <location>
        <begin position="73"/>
        <end position="91"/>
    </location>
</feature>
<evidence type="ECO:0000256" key="6">
    <source>
        <dbReference type="RuleBase" id="RU000477"/>
    </source>
</evidence>
<dbReference type="EMBL" id="KV441551">
    <property type="protein sequence ID" value="OAG07402.1"/>
    <property type="molecule type" value="Genomic_DNA"/>
</dbReference>
<feature type="compositionally biased region" description="Basic and acidic residues" evidence="7">
    <location>
        <begin position="1"/>
        <end position="13"/>
    </location>
</feature>
<feature type="transmembrane region" description="Helical" evidence="8">
    <location>
        <begin position="97"/>
        <end position="115"/>
    </location>
</feature>
<feature type="region of interest" description="Disordered" evidence="7">
    <location>
        <begin position="44"/>
        <end position="63"/>
    </location>
</feature>
<dbReference type="Gene3D" id="1.20.1080.10">
    <property type="entry name" value="Glycerol uptake facilitator protein"/>
    <property type="match status" value="1"/>
</dbReference>
<dbReference type="PANTHER" id="PTHR19139:SF199">
    <property type="entry name" value="MIP17260P"/>
    <property type="match status" value="1"/>
</dbReference>
<dbReference type="STRING" id="1460663.A0A177CKA8"/>
<evidence type="ECO:0000256" key="8">
    <source>
        <dbReference type="SAM" id="Phobius"/>
    </source>
</evidence>
<dbReference type="InterPro" id="IPR000425">
    <property type="entry name" value="MIP"/>
</dbReference>
<dbReference type="InParanoid" id="A0A177CKA8"/>
<sequence length="242" mass="26079">MDKDLEKNHDHHSLHPSQGPRFYGRSPVSRWASLLGRFSFFSSHPPQRKSLQKPPSSIRSYQQASEPPGIQKLIYVAFGFGCALAVDVAILSDVGGGMFNAAFTAATCLVGLIRWDRAPYSITAQLFTSVLPSLVIWALLPGPVPFNAALDPTVSIACGLFLEMFLTAQLVLTILMLPSRGAKPLYIGKALFTAEMASVLSTGSFLNSTGSCGPTSDRLSDLRLDLLAGTWLGCCARQWSSA</sequence>
<evidence type="ECO:0000256" key="3">
    <source>
        <dbReference type="ARBA" id="ARBA00022692"/>
    </source>
</evidence>
<protein>
    <submittedName>
        <fullName evidence="9">Uncharacterized protein</fullName>
    </submittedName>
</protein>
<reference evidence="9 10" key="1">
    <citation type="submission" date="2016-05" db="EMBL/GenBank/DDBJ databases">
        <title>Comparative analysis of secretome profiles of manganese(II)-oxidizing ascomycete fungi.</title>
        <authorList>
            <consortium name="DOE Joint Genome Institute"/>
            <person name="Zeiner C.A."/>
            <person name="Purvine S.O."/>
            <person name="Zink E.M."/>
            <person name="Wu S."/>
            <person name="Pasa-Tolic L."/>
            <person name="Chaput D.L."/>
            <person name="Haridas S."/>
            <person name="Grigoriev I.V."/>
            <person name="Santelli C.M."/>
            <person name="Hansel C.M."/>
        </authorList>
    </citation>
    <scope>NUCLEOTIDE SEQUENCE [LARGE SCALE GENOMIC DNA]</scope>
    <source>
        <strain evidence="9 10">AP3s5-JAC2a</strain>
    </source>
</reference>
<feature type="region of interest" description="Disordered" evidence="7">
    <location>
        <begin position="1"/>
        <end position="21"/>
    </location>
</feature>
<dbReference type="Proteomes" id="UP000077069">
    <property type="component" value="Unassembled WGS sequence"/>
</dbReference>
<evidence type="ECO:0000256" key="7">
    <source>
        <dbReference type="SAM" id="MobiDB-lite"/>
    </source>
</evidence>
<evidence type="ECO:0000256" key="2">
    <source>
        <dbReference type="ARBA" id="ARBA00006175"/>
    </source>
</evidence>